<evidence type="ECO:0008006" key="3">
    <source>
        <dbReference type="Google" id="ProtNLM"/>
    </source>
</evidence>
<reference evidence="1" key="1">
    <citation type="submission" date="2023-07" db="EMBL/GenBank/DDBJ databases">
        <title>Chromosome-level genome assembly of Artemia franciscana.</title>
        <authorList>
            <person name="Jo E."/>
        </authorList>
    </citation>
    <scope>NUCLEOTIDE SEQUENCE</scope>
    <source>
        <tissue evidence="1">Whole body</tissue>
    </source>
</reference>
<sequence>MSYPGTSSKPFEDFFMQTMVILLLQKVNTAKILFKLWPVIDGLFLDLSVVNAWLLYWRHTGHHSRPHKKSLLDFKSKIANYLTSTIDTTRKSCRRPLRDQDCSTPKKRKLVKPKPCDGVCYDGIQYGLEVEADKKRCQLCSTYAQIHCSKCQVSLCLVQNRNCFKIFHTQ</sequence>
<proteinExistence type="predicted"/>
<comment type="caution">
    <text evidence="1">The sequence shown here is derived from an EMBL/GenBank/DDBJ whole genome shotgun (WGS) entry which is preliminary data.</text>
</comment>
<dbReference type="EMBL" id="JAVRJZ010000005">
    <property type="protein sequence ID" value="KAK2722652.1"/>
    <property type="molecule type" value="Genomic_DNA"/>
</dbReference>
<dbReference type="PANTHER" id="PTHR47272:SF1">
    <property type="entry name" value="PIGGYBAC TRANSPOSABLE ELEMENT-DERIVED PROTEIN 3-LIKE"/>
    <property type="match status" value="1"/>
</dbReference>
<dbReference type="AlphaFoldDB" id="A0AA88L9Z4"/>
<protein>
    <recommendedName>
        <fullName evidence="3">PiggyBac transposable element-derived protein domain-containing protein</fullName>
    </recommendedName>
</protein>
<organism evidence="1 2">
    <name type="scientific">Artemia franciscana</name>
    <name type="common">Brine shrimp</name>
    <name type="synonym">Artemia sanfranciscana</name>
    <dbReference type="NCBI Taxonomy" id="6661"/>
    <lineage>
        <taxon>Eukaryota</taxon>
        <taxon>Metazoa</taxon>
        <taxon>Ecdysozoa</taxon>
        <taxon>Arthropoda</taxon>
        <taxon>Crustacea</taxon>
        <taxon>Branchiopoda</taxon>
        <taxon>Anostraca</taxon>
        <taxon>Artemiidae</taxon>
        <taxon>Artemia</taxon>
    </lineage>
</organism>
<dbReference type="Proteomes" id="UP001187531">
    <property type="component" value="Unassembled WGS sequence"/>
</dbReference>
<keyword evidence="2" id="KW-1185">Reference proteome</keyword>
<accession>A0AA88L9Z4</accession>
<dbReference type="PANTHER" id="PTHR47272">
    <property type="entry name" value="DDE_TNP_1_7 DOMAIN-CONTAINING PROTEIN"/>
    <property type="match status" value="1"/>
</dbReference>
<evidence type="ECO:0000313" key="2">
    <source>
        <dbReference type="Proteomes" id="UP001187531"/>
    </source>
</evidence>
<gene>
    <name evidence="1" type="ORF">QYM36_002992</name>
</gene>
<name>A0AA88L9Z4_ARTSF</name>
<evidence type="ECO:0000313" key="1">
    <source>
        <dbReference type="EMBL" id="KAK2722652.1"/>
    </source>
</evidence>